<keyword evidence="4" id="KW-1185">Reference proteome</keyword>
<accession>A0A1W2F597</accession>
<dbReference type="Gene3D" id="3.40.309.10">
    <property type="entry name" value="Aldehyde Dehydrogenase, Chain A, domain 2"/>
    <property type="match status" value="1"/>
</dbReference>
<dbReference type="InterPro" id="IPR050740">
    <property type="entry name" value="Aldehyde_DH_Superfamily"/>
</dbReference>
<evidence type="ECO:0000256" key="1">
    <source>
        <dbReference type="ARBA" id="ARBA00023002"/>
    </source>
</evidence>
<dbReference type="OrthoDB" id="9770537at2"/>
<dbReference type="InterPro" id="IPR016163">
    <property type="entry name" value="Ald_DH_C"/>
</dbReference>
<dbReference type="PANTHER" id="PTHR43353:SF3">
    <property type="entry name" value="ALDEHYDE DEHYDROGENASE-RELATED"/>
    <property type="match status" value="1"/>
</dbReference>
<keyword evidence="1" id="KW-0560">Oxidoreductase</keyword>
<name>A0A1W2F597_9SPHI</name>
<evidence type="ECO:0000259" key="2">
    <source>
        <dbReference type="Pfam" id="PF00171"/>
    </source>
</evidence>
<dbReference type="Proteomes" id="UP000192678">
    <property type="component" value="Unassembled WGS sequence"/>
</dbReference>
<dbReference type="STRING" id="475255.SAMN04488101_12140"/>
<dbReference type="PANTHER" id="PTHR43353">
    <property type="entry name" value="SUCCINATE-SEMIALDEHYDE DEHYDROGENASE, MITOCHONDRIAL"/>
    <property type="match status" value="1"/>
</dbReference>
<dbReference type="RefSeq" id="WP_084292182.1">
    <property type="nucleotide sequence ID" value="NZ_FWYB01000021.1"/>
</dbReference>
<evidence type="ECO:0000313" key="3">
    <source>
        <dbReference type="EMBL" id="SMD16992.1"/>
    </source>
</evidence>
<dbReference type="Gene3D" id="3.40.605.10">
    <property type="entry name" value="Aldehyde Dehydrogenase, Chain A, domain 1"/>
    <property type="match status" value="1"/>
</dbReference>
<dbReference type="InterPro" id="IPR015590">
    <property type="entry name" value="Aldehyde_DH_dom"/>
</dbReference>
<protein>
    <submittedName>
        <fullName evidence="3">NADP-dependent aldehyde dehydrogenase</fullName>
    </submittedName>
</protein>
<sequence>MIKEQASFKAINPATGEILDGDFLCATQKDVQDAMAAASAAYLSYRHVSKDVKAEFLRNIASEIEQIRDTLVLRASAETGLTFPRLQGEVDRTTGQLRLFANQTEEGSWVNAIIDQGQPDRRPLPKSDIRRMLVPLGPIVVFGAGNFPLAFSVAGGDTASALAAGCPVIIKAHPAHPGTSALVAEAIHRAAQKTGLHKGVFSILFDAGYETGAELVAHPDTKAVTFTGSFKGGMALVQIAQQRKEPIPVFAEMGSINPVFLLPEALDRRAEQIANIYAASIALGAGQFCTNPGLLLAIKSPGLDAFIGQLETAIAEIPSATMLTADIHTNFNKLIDESLTEDGVALLAASGNLNIEASNQALARVAIVSAGIFIDNPKLQEEVFGPYSLLVVADNETELQAVAEVLKGQLVITLMAEKAELKAQEVLINILKDKTGRLVLNGVPTGVEVCAAMQHGGPFPATNDSRFSSVGTTAVLRFVRPLAWQDWDNELLPEELKDGNPLNIFRLVNNKWTKD</sequence>
<proteinExistence type="predicted"/>
<gene>
    <name evidence="3" type="ORF">SAMN04488101_12140</name>
</gene>
<dbReference type="GO" id="GO:0016620">
    <property type="term" value="F:oxidoreductase activity, acting on the aldehyde or oxo group of donors, NAD or NADP as acceptor"/>
    <property type="evidence" value="ECO:0007669"/>
    <property type="project" value="InterPro"/>
</dbReference>
<dbReference type="InterPro" id="IPR016161">
    <property type="entry name" value="Ald_DH/histidinol_DH"/>
</dbReference>
<feature type="domain" description="Aldehyde dehydrogenase" evidence="2">
    <location>
        <begin position="5"/>
        <end position="408"/>
    </location>
</feature>
<dbReference type="CDD" id="cd07129">
    <property type="entry name" value="ALDH_KGSADH"/>
    <property type="match status" value="1"/>
</dbReference>
<dbReference type="AlphaFoldDB" id="A0A1W2F597"/>
<dbReference type="SUPFAM" id="SSF53720">
    <property type="entry name" value="ALDH-like"/>
    <property type="match status" value="1"/>
</dbReference>
<organism evidence="3 4">
    <name type="scientific">Pedobacter nyackensis</name>
    <dbReference type="NCBI Taxonomy" id="475255"/>
    <lineage>
        <taxon>Bacteria</taxon>
        <taxon>Pseudomonadati</taxon>
        <taxon>Bacteroidota</taxon>
        <taxon>Sphingobacteriia</taxon>
        <taxon>Sphingobacteriales</taxon>
        <taxon>Sphingobacteriaceae</taxon>
        <taxon>Pedobacter</taxon>
    </lineage>
</organism>
<dbReference type="InterPro" id="IPR044151">
    <property type="entry name" value="ALDH_KGSADH"/>
</dbReference>
<dbReference type="InterPro" id="IPR016162">
    <property type="entry name" value="Ald_DH_N"/>
</dbReference>
<dbReference type="Pfam" id="PF00171">
    <property type="entry name" value="Aldedh"/>
    <property type="match status" value="1"/>
</dbReference>
<reference evidence="3 4" key="1">
    <citation type="submission" date="2017-04" db="EMBL/GenBank/DDBJ databases">
        <authorList>
            <person name="Afonso C.L."/>
            <person name="Miller P.J."/>
            <person name="Scott M.A."/>
            <person name="Spackman E."/>
            <person name="Goraichik I."/>
            <person name="Dimitrov K.M."/>
            <person name="Suarez D.L."/>
            <person name="Swayne D.E."/>
        </authorList>
    </citation>
    <scope>NUCLEOTIDE SEQUENCE [LARGE SCALE GENOMIC DNA]</scope>
    <source>
        <strain evidence="3 4">DSM 19625</strain>
    </source>
</reference>
<evidence type="ECO:0000313" key="4">
    <source>
        <dbReference type="Proteomes" id="UP000192678"/>
    </source>
</evidence>
<dbReference type="EMBL" id="FWYB01000021">
    <property type="protein sequence ID" value="SMD16992.1"/>
    <property type="molecule type" value="Genomic_DNA"/>
</dbReference>